<evidence type="ECO:0000259" key="1">
    <source>
        <dbReference type="Pfam" id="PF13472"/>
    </source>
</evidence>
<protein>
    <submittedName>
        <fullName evidence="2">Unannotated protein</fullName>
    </submittedName>
</protein>
<dbReference type="AlphaFoldDB" id="A0A6J6CJD5"/>
<dbReference type="Gene3D" id="3.40.50.1110">
    <property type="entry name" value="SGNH hydrolase"/>
    <property type="match status" value="1"/>
</dbReference>
<dbReference type="Gene3D" id="2.60.120.260">
    <property type="entry name" value="Galactose-binding domain-like"/>
    <property type="match status" value="1"/>
</dbReference>
<gene>
    <name evidence="2" type="ORF">UFOPK1591_00066</name>
</gene>
<dbReference type="InterPro" id="IPR036514">
    <property type="entry name" value="SGNH_hydro_sf"/>
</dbReference>
<organism evidence="2">
    <name type="scientific">freshwater metagenome</name>
    <dbReference type="NCBI Taxonomy" id="449393"/>
    <lineage>
        <taxon>unclassified sequences</taxon>
        <taxon>metagenomes</taxon>
        <taxon>ecological metagenomes</taxon>
    </lineage>
</organism>
<proteinExistence type="predicted"/>
<accession>A0A6J6CJD5</accession>
<dbReference type="EMBL" id="CAEZTD010000003">
    <property type="protein sequence ID" value="CAB4551590.1"/>
    <property type="molecule type" value="Genomic_DNA"/>
</dbReference>
<evidence type="ECO:0000313" key="2">
    <source>
        <dbReference type="EMBL" id="CAB4551590.1"/>
    </source>
</evidence>
<sequence length="372" mass="39894">MNDAERIEAPSIELPRSDLIRAIRGAAEVVDEAGVLTPLRLPQWVRAQQFDTIIETMASASAGVRIVLEGSASAVELELDIERLSRDDQEPWPASIVATVGGVVVDTRTVDDAIGARVMLDLASDAARGLDGRLEIWLPHTARVGLRRLWSNGPLSVPNQKADRRWLHHGSSISHSLEADGPVTRWTAQVARGQNLSLIDMGFAGEAMLDPFVARVIAASDADVITLKLGINIVNAGGMIPRTFGPALHGFLDIIREGHPHTPVIVISPIICPPHEHNPGPTLVGSSGFYGRSPDPDEDALDLVRVREIIADVVRTRAASDGHLSYLDGRELLGVDPGDAALLPDLLHPDQAGMNLMAARFSVILGELLRGG</sequence>
<dbReference type="SUPFAM" id="SSF52266">
    <property type="entry name" value="SGNH hydrolase"/>
    <property type="match status" value="1"/>
</dbReference>
<reference evidence="2" key="1">
    <citation type="submission" date="2020-05" db="EMBL/GenBank/DDBJ databases">
        <authorList>
            <person name="Chiriac C."/>
            <person name="Salcher M."/>
            <person name="Ghai R."/>
            <person name="Kavagutti S V."/>
        </authorList>
    </citation>
    <scope>NUCLEOTIDE SEQUENCE</scope>
</reference>
<name>A0A6J6CJD5_9ZZZZ</name>
<dbReference type="Pfam" id="PF13472">
    <property type="entry name" value="Lipase_GDSL_2"/>
    <property type="match status" value="1"/>
</dbReference>
<feature type="domain" description="SGNH hydrolase-type esterase" evidence="1">
    <location>
        <begin position="170"/>
        <end position="354"/>
    </location>
</feature>
<dbReference type="InterPro" id="IPR013830">
    <property type="entry name" value="SGNH_hydro"/>
</dbReference>